<evidence type="ECO:0000313" key="3">
    <source>
        <dbReference type="EMBL" id="MCD1294579.1"/>
    </source>
</evidence>
<evidence type="ECO:0000259" key="2">
    <source>
        <dbReference type="Pfam" id="PF13360"/>
    </source>
</evidence>
<dbReference type="Pfam" id="PF13360">
    <property type="entry name" value="PQQ_2"/>
    <property type="match status" value="1"/>
</dbReference>
<evidence type="ECO:0000313" key="4">
    <source>
        <dbReference type="Proteomes" id="UP001320159"/>
    </source>
</evidence>
<dbReference type="AlphaFoldDB" id="A0AAP2RC79"/>
<evidence type="ECO:0000256" key="1">
    <source>
        <dbReference type="SAM" id="Phobius"/>
    </source>
</evidence>
<sequence>MQSSTALKAIAVIAVIMCLSAFALMTYRSGGAALIWQLGDDDPVLKFFPANNSLYVIGASNISLVNSTGSAIWTKPFANTQYSETGDNGELYAYSRDQGLVIFYPDGTEKPVIKTDMTGDPVIGTDGTLYLRSWGMMSAVSQSGDELWNVPGVISDPVTDLEGYVYYFQRPPEHLSEVYLYCKSPDSMSVWSALFEKYYSNTVIMSAGHDGIYVYNDISGEIYRIDHSGNLKWQYYKPYLGQYRLLVDDEDRLYLLYLRGTVHVLDKDGNLVSKFNHDAVTGSNTTHQPAINNDTIYMIGEAIPEDTAVLYALNMDGSGKWKTQINCTGPAKVYAEGSVICVTTEIKKNNQVLPVIYVIDEDGDLKYTYHSEDGRAWEQVYIKGNMIYAKTYGGKLYALKG</sequence>
<dbReference type="PANTHER" id="PTHR34512">
    <property type="entry name" value="CELL SURFACE PROTEIN"/>
    <property type="match status" value="1"/>
</dbReference>
<dbReference type="Gene3D" id="2.130.10.10">
    <property type="entry name" value="YVTN repeat-like/Quinoprotein amine dehydrogenase"/>
    <property type="match status" value="1"/>
</dbReference>
<keyword evidence="4" id="KW-1185">Reference proteome</keyword>
<protein>
    <recommendedName>
        <fullName evidence="2">Pyrrolo-quinoline quinone repeat domain-containing protein</fullName>
    </recommendedName>
</protein>
<dbReference type="InterPro" id="IPR018391">
    <property type="entry name" value="PQQ_b-propeller_rpt"/>
</dbReference>
<feature type="domain" description="Pyrrolo-quinoline quinone repeat" evidence="2">
    <location>
        <begin position="259"/>
        <end position="400"/>
    </location>
</feature>
<proteinExistence type="predicted"/>
<dbReference type="InterPro" id="IPR011047">
    <property type="entry name" value="Quinoprotein_ADH-like_sf"/>
</dbReference>
<reference evidence="3 4" key="1">
    <citation type="submission" date="2017-11" db="EMBL/GenBank/DDBJ databases">
        <title>Isolation and Characterization of Family Methanocellaceae Species from Potential Methane Hydrate Area Offshore Southwestern Taiwan.</title>
        <authorList>
            <person name="Zhang W.-L."/>
            <person name="Chen W.-C."/>
            <person name="Lai M.-C."/>
            <person name="Chen S.-C."/>
        </authorList>
    </citation>
    <scope>NUCLEOTIDE SEQUENCE [LARGE SCALE GENOMIC DNA]</scope>
    <source>
        <strain evidence="3 4">CWC-04</strain>
    </source>
</reference>
<gene>
    <name evidence="3" type="ORF">CUJ83_06130</name>
</gene>
<dbReference type="Proteomes" id="UP001320159">
    <property type="component" value="Unassembled WGS sequence"/>
</dbReference>
<dbReference type="PANTHER" id="PTHR34512:SF30">
    <property type="entry name" value="OUTER MEMBRANE PROTEIN ASSEMBLY FACTOR BAMB"/>
    <property type="match status" value="1"/>
</dbReference>
<accession>A0AAP2RC79</accession>
<dbReference type="EMBL" id="PGCK01000004">
    <property type="protein sequence ID" value="MCD1294579.1"/>
    <property type="molecule type" value="Genomic_DNA"/>
</dbReference>
<comment type="caution">
    <text evidence="3">The sequence shown here is derived from an EMBL/GenBank/DDBJ whole genome shotgun (WGS) entry which is preliminary data.</text>
</comment>
<keyword evidence="1" id="KW-0472">Membrane</keyword>
<name>A0AAP2RC79_9EURY</name>
<dbReference type="InterPro" id="IPR002372">
    <property type="entry name" value="PQQ_rpt_dom"/>
</dbReference>
<dbReference type="SMART" id="SM00564">
    <property type="entry name" value="PQQ"/>
    <property type="match status" value="4"/>
</dbReference>
<dbReference type="InterPro" id="IPR015943">
    <property type="entry name" value="WD40/YVTN_repeat-like_dom_sf"/>
</dbReference>
<organism evidence="3 4">
    <name type="scientific">Methanooceanicella nereidis</name>
    <dbReference type="NCBI Taxonomy" id="2052831"/>
    <lineage>
        <taxon>Archaea</taxon>
        <taxon>Methanobacteriati</taxon>
        <taxon>Methanobacteriota</taxon>
        <taxon>Stenosarchaea group</taxon>
        <taxon>Methanomicrobia</taxon>
        <taxon>Methanocellales</taxon>
        <taxon>Methanocellaceae</taxon>
        <taxon>Methanooceanicella</taxon>
    </lineage>
</organism>
<dbReference type="RefSeq" id="WP_230741411.1">
    <property type="nucleotide sequence ID" value="NZ_PGCK01000004.1"/>
</dbReference>
<dbReference type="SUPFAM" id="SSF50998">
    <property type="entry name" value="Quinoprotein alcohol dehydrogenase-like"/>
    <property type="match status" value="1"/>
</dbReference>
<keyword evidence="1" id="KW-0812">Transmembrane</keyword>
<feature type="transmembrane region" description="Helical" evidence="1">
    <location>
        <begin position="6"/>
        <end position="27"/>
    </location>
</feature>
<keyword evidence="1" id="KW-1133">Transmembrane helix</keyword>